<dbReference type="PROSITE" id="PS50977">
    <property type="entry name" value="HTH_TETR_2"/>
    <property type="match status" value="1"/>
</dbReference>
<evidence type="ECO:0000313" key="5">
    <source>
        <dbReference type="Proteomes" id="UP001055784"/>
    </source>
</evidence>
<dbReference type="PANTHER" id="PTHR47506">
    <property type="entry name" value="TRANSCRIPTIONAL REGULATORY PROTEIN"/>
    <property type="match status" value="1"/>
</dbReference>
<dbReference type="GO" id="GO:0003677">
    <property type="term" value="F:DNA binding"/>
    <property type="evidence" value="ECO:0007669"/>
    <property type="project" value="UniProtKB-UniRule"/>
</dbReference>
<dbReference type="Gene3D" id="1.10.357.10">
    <property type="entry name" value="Tetracycline Repressor, domain 2"/>
    <property type="match status" value="1"/>
</dbReference>
<dbReference type="InterPro" id="IPR009057">
    <property type="entry name" value="Homeodomain-like_sf"/>
</dbReference>
<reference evidence="4" key="1">
    <citation type="submission" date="2022-11" db="EMBL/GenBank/DDBJ databases">
        <authorList>
            <person name="Vasilchenko N.G."/>
            <person name="Prazdnova E.V."/>
            <person name="Gorovtsov A.V."/>
            <person name="Chistyakov V.A."/>
            <person name="Pak M.L."/>
        </authorList>
    </citation>
    <scope>NUCLEOTIDE SEQUENCE</scope>
    <source>
        <strain evidence="4">R 4.5</strain>
    </source>
</reference>
<dbReference type="EMBL" id="CP097770">
    <property type="protein sequence ID" value="URJ51830.1"/>
    <property type="molecule type" value="Genomic_DNA"/>
</dbReference>
<accession>A0A1D7MC38</accession>
<name>A0A1D7MC38_PAEPO</name>
<organism evidence="4 5">
    <name type="scientific">Paenibacillus polymyxa</name>
    <name type="common">Bacillus polymyxa</name>
    <dbReference type="NCBI Taxonomy" id="1406"/>
    <lineage>
        <taxon>Bacteria</taxon>
        <taxon>Bacillati</taxon>
        <taxon>Bacillota</taxon>
        <taxon>Bacilli</taxon>
        <taxon>Bacillales</taxon>
        <taxon>Paenibacillaceae</taxon>
        <taxon>Paenibacillus</taxon>
    </lineage>
</organism>
<dbReference type="SUPFAM" id="SSF48498">
    <property type="entry name" value="Tetracyclin repressor-like, C-terminal domain"/>
    <property type="match status" value="1"/>
</dbReference>
<evidence type="ECO:0000313" key="4">
    <source>
        <dbReference type="EMBL" id="URJ51830.1"/>
    </source>
</evidence>
<dbReference type="RefSeq" id="WP_061828333.1">
    <property type="nucleotide sequence ID" value="NZ_CP015423.1"/>
</dbReference>
<keyword evidence="1" id="KW-0805">Transcription regulation</keyword>
<dbReference type="Pfam" id="PF00440">
    <property type="entry name" value="TetR_N"/>
    <property type="match status" value="1"/>
</dbReference>
<dbReference type="Gene3D" id="1.10.10.60">
    <property type="entry name" value="Homeodomain-like"/>
    <property type="match status" value="1"/>
</dbReference>
<dbReference type="InterPro" id="IPR036271">
    <property type="entry name" value="Tet_transcr_reg_TetR-rel_C_sf"/>
</dbReference>
<keyword evidence="3" id="KW-0804">Transcription</keyword>
<dbReference type="SUPFAM" id="SSF46689">
    <property type="entry name" value="Homeodomain-like"/>
    <property type="match status" value="1"/>
</dbReference>
<evidence type="ECO:0000256" key="2">
    <source>
        <dbReference type="ARBA" id="ARBA00023125"/>
    </source>
</evidence>
<dbReference type="PANTHER" id="PTHR47506:SF10">
    <property type="entry name" value="TRANSCRIPTIONAL REGULATORY PROTEIN"/>
    <property type="match status" value="1"/>
</dbReference>
<sequence>MARSKEFEVNEVLDKAIHLFWAQGYEKTSMQDLVEFMGIHRRSIYDTFGDKHALFMKALERYETKQTSKMRFLIEKQKPIKELIRELFEATVRNEGEPLGCFLVNSGVELGVLDPEVASLVDESYSRTEELLTNLVLKGQQSGEFKADLDPVVISHYLMNAWLGLRTLVKTTTDQQKLKNIIDVTLTALD</sequence>
<dbReference type="AlphaFoldDB" id="A0A1D7MC38"/>
<evidence type="ECO:0000256" key="3">
    <source>
        <dbReference type="ARBA" id="ARBA00023163"/>
    </source>
</evidence>
<dbReference type="Proteomes" id="UP001055784">
    <property type="component" value="Chromosome"/>
</dbReference>
<dbReference type="Pfam" id="PF16925">
    <property type="entry name" value="TetR_C_13"/>
    <property type="match status" value="1"/>
</dbReference>
<proteinExistence type="predicted"/>
<gene>
    <name evidence="4" type="ORF">MF626_001278</name>
</gene>
<evidence type="ECO:0000256" key="1">
    <source>
        <dbReference type="ARBA" id="ARBA00023015"/>
    </source>
</evidence>
<dbReference type="InterPro" id="IPR001647">
    <property type="entry name" value="HTH_TetR"/>
</dbReference>
<protein>
    <submittedName>
        <fullName evidence="4">TetR/AcrR family transcriptional regulator</fullName>
    </submittedName>
</protein>
<keyword evidence="2" id="KW-0238">DNA-binding</keyword>
<dbReference type="InterPro" id="IPR011075">
    <property type="entry name" value="TetR_C"/>
</dbReference>